<feature type="region of interest" description="Disordered" evidence="1">
    <location>
        <begin position="430"/>
        <end position="460"/>
    </location>
</feature>
<feature type="region of interest" description="Disordered" evidence="1">
    <location>
        <begin position="503"/>
        <end position="534"/>
    </location>
</feature>
<feature type="compositionally biased region" description="Low complexity" evidence="1">
    <location>
        <begin position="521"/>
        <end position="534"/>
    </location>
</feature>
<comment type="caution">
    <text evidence="2">The sequence shown here is derived from an EMBL/GenBank/DDBJ whole genome shotgun (WGS) entry which is preliminary data.</text>
</comment>
<dbReference type="OrthoDB" id="198184at2759"/>
<sequence>MILTMAASFDCNSLVGKIYEHRRLAYQRGGIGTETTVNDPDNDNTNNDIDMISTTSLFDVSDDSDSDDTFEQQQYHRRHTQQRMCFQQLLMEYQELKKYCPMTPLLWMYYAYDTLQLLKELSKEEDDDDEDTVQDMMEGDDEINERNNGDNNINNNNKTNEDILSAYETASQIVKLGLAEFPGSAILHMFHVALLHETMKTSTSTSSSSQQQQQQQTTREEVYYEALSNAIQQIGRGSHRSECAIVTRLTHLNIVQMLQSLPPNRNDTDPPPPQHTITALNMLLRCIRVNPCDSTHERWFQEYFVRLCQSRRLQPPSDVYKKIVDARAYESNYYAWMQRYEDAIQTAMKQEGIVMNSNNNNNNNNVGDMMMMMIPSDPFQDIISWDDLLRPNSTPFTCWNGRGGPKTAQAFIDYAQACFRYDCCNNHGNGNQQQQQKHHHQQDDLQQQQGQEDLQPQASASVQHDIRNLAVLIYERGVAECPTVEALWLSYLQHLSVLWRQHGRSGKCPRTNEKNTGDDITTTSTTSTTTTTTTTATTAENDELVSPYLSMAKWVVDRAIRNCPSSVALSQQHLSITSLQARQ</sequence>
<feature type="compositionally biased region" description="Low complexity" evidence="1">
    <location>
        <begin position="444"/>
        <end position="457"/>
    </location>
</feature>
<feature type="compositionally biased region" description="Low complexity" evidence="1">
    <location>
        <begin position="201"/>
        <end position="217"/>
    </location>
</feature>
<accession>A0A9K3M2S9</accession>
<evidence type="ECO:0000313" key="3">
    <source>
        <dbReference type="Proteomes" id="UP000693970"/>
    </source>
</evidence>
<protein>
    <submittedName>
        <fullName evidence="2">Uncharacterized protein</fullName>
    </submittedName>
</protein>
<organism evidence="2 3">
    <name type="scientific">Nitzschia inconspicua</name>
    <dbReference type="NCBI Taxonomy" id="303405"/>
    <lineage>
        <taxon>Eukaryota</taxon>
        <taxon>Sar</taxon>
        <taxon>Stramenopiles</taxon>
        <taxon>Ochrophyta</taxon>
        <taxon>Bacillariophyta</taxon>
        <taxon>Bacillariophyceae</taxon>
        <taxon>Bacillariophycidae</taxon>
        <taxon>Bacillariales</taxon>
        <taxon>Bacillariaceae</taxon>
        <taxon>Nitzschia</taxon>
    </lineage>
</organism>
<dbReference type="Proteomes" id="UP000693970">
    <property type="component" value="Unassembled WGS sequence"/>
</dbReference>
<proteinExistence type="predicted"/>
<evidence type="ECO:0000256" key="1">
    <source>
        <dbReference type="SAM" id="MobiDB-lite"/>
    </source>
</evidence>
<evidence type="ECO:0000313" key="2">
    <source>
        <dbReference type="EMBL" id="KAG7372887.1"/>
    </source>
</evidence>
<reference evidence="2" key="1">
    <citation type="journal article" date="2021" name="Sci. Rep.">
        <title>Diploid genomic architecture of Nitzschia inconspicua, an elite biomass production diatom.</title>
        <authorList>
            <person name="Oliver A."/>
            <person name="Podell S."/>
            <person name="Pinowska A."/>
            <person name="Traller J.C."/>
            <person name="Smith S.R."/>
            <person name="McClure R."/>
            <person name="Beliaev A."/>
            <person name="Bohutskyi P."/>
            <person name="Hill E.A."/>
            <person name="Rabines A."/>
            <person name="Zheng H."/>
            <person name="Allen L.Z."/>
            <person name="Kuo A."/>
            <person name="Grigoriev I.V."/>
            <person name="Allen A.E."/>
            <person name="Hazlebeck D."/>
            <person name="Allen E.E."/>
        </authorList>
    </citation>
    <scope>NUCLEOTIDE SEQUENCE</scope>
    <source>
        <strain evidence="2">Hildebrandi</strain>
    </source>
</reference>
<feature type="region of interest" description="Disordered" evidence="1">
    <location>
        <begin position="58"/>
        <end position="77"/>
    </location>
</feature>
<name>A0A9K3M2S9_9STRA</name>
<gene>
    <name evidence="2" type="ORF">IV203_033611</name>
</gene>
<reference evidence="2" key="2">
    <citation type="submission" date="2021-04" db="EMBL/GenBank/DDBJ databases">
        <authorList>
            <person name="Podell S."/>
        </authorList>
    </citation>
    <scope>NUCLEOTIDE SEQUENCE</scope>
    <source>
        <strain evidence="2">Hildebrandi</strain>
    </source>
</reference>
<dbReference type="EMBL" id="JAGRRH010000002">
    <property type="protein sequence ID" value="KAG7372887.1"/>
    <property type="molecule type" value="Genomic_DNA"/>
</dbReference>
<feature type="region of interest" description="Disordered" evidence="1">
    <location>
        <begin position="201"/>
        <end position="220"/>
    </location>
</feature>
<dbReference type="AlphaFoldDB" id="A0A9K3M2S9"/>
<feature type="compositionally biased region" description="Acidic residues" evidence="1">
    <location>
        <begin position="60"/>
        <end position="70"/>
    </location>
</feature>
<keyword evidence="3" id="KW-1185">Reference proteome</keyword>